<evidence type="ECO:0000256" key="1">
    <source>
        <dbReference type="ARBA" id="ARBA00022553"/>
    </source>
</evidence>
<dbReference type="GO" id="GO:0006355">
    <property type="term" value="P:regulation of DNA-templated transcription"/>
    <property type="evidence" value="ECO:0007669"/>
    <property type="project" value="InterPro"/>
</dbReference>
<dbReference type="Gene3D" id="3.40.50.2300">
    <property type="match status" value="1"/>
</dbReference>
<keyword evidence="5" id="KW-0805">Transcription regulation</keyword>
<feature type="modified residue" description="4-aspartylphosphate" evidence="7">
    <location>
        <position position="54"/>
    </location>
</feature>
<dbReference type="PROSITE" id="PS50045">
    <property type="entry name" value="SIGMA54_INTERACT_4"/>
    <property type="match status" value="1"/>
</dbReference>
<dbReference type="Pfam" id="PF25601">
    <property type="entry name" value="AAA_lid_14"/>
    <property type="match status" value="1"/>
</dbReference>
<dbReference type="PANTHER" id="PTHR32071">
    <property type="entry name" value="TRANSCRIPTIONAL REGULATORY PROTEIN"/>
    <property type="match status" value="1"/>
</dbReference>
<evidence type="ECO:0000259" key="9">
    <source>
        <dbReference type="PROSITE" id="PS50110"/>
    </source>
</evidence>
<evidence type="ECO:0000259" key="8">
    <source>
        <dbReference type="PROSITE" id="PS50045"/>
    </source>
</evidence>
<reference evidence="10" key="1">
    <citation type="journal article" date="2014" name="Int. J. Syst. Evol. Microbiol.">
        <title>Complete genome sequence of Corynebacterium casei LMG S-19264T (=DSM 44701T), isolated from a smear-ripened cheese.</title>
        <authorList>
            <consortium name="US DOE Joint Genome Institute (JGI-PGF)"/>
            <person name="Walter F."/>
            <person name="Albersmeier A."/>
            <person name="Kalinowski J."/>
            <person name="Ruckert C."/>
        </authorList>
    </citation>
    <scope>NUCLEOTIDE SEQUENCE</scope>
    <source>
        <strain evidence="10">CGMCC 1.15762</strain>
    </source>
</reference>
<dbReference type="Gene3D" id="3.40.50.300">
    <property type="entry name" value="P-loop containing nucleotide triphosphate hydrolases"/>
    <property type="match status" value="1"/>
</dbReference>
<keyword evidence="2" id="KW-0547">Nucleotide-binding</keyword>
<dbReference type="EMBL" id="BMJV01000005">
    <property type="protein sequence ID" value="GGG75863.1"/>
    <property type="molecule type" value="Genomic_DNA"/>
</dbReference>
<comment type="caution">
    <text evidence="10">The sequence shown here is derived from an EMBL/GenBank/DDBJ whole genome shotgun (WGS) entry which is preliminary data.</text>
</comment>
<dbReference type="InterPro" id="IPR002078">
    <property type="entry name" value="Sigma_54_int"/>
</dbReference>
<dbReference type="InterPro" id="IPR011006">
    <property type="entry name" value="CheY-like_superfamily"/>
</dbReference>
<proteinExistence type="predicted"/>
<sequence>MSVRKVLLVDDDAAVREALGQTLELADFDAVTAGSFVEAKDRIRPSFEGVIVSDIRMPGRDGFHLLDYAHDQDADLPVILLTGEGDIPMAVRAMSAGAFDFLEKPCAPQDLITVIERALRDRGLVLENRRLKAQLETGDPAARMIFGISPQSETLRAQVRAAARAGTDVLVRGARGTGISKVAEVIHLSSSAAKAPFEKRSSAGLGRDVLSELWTACAGGTLFLDEIGQLPMDTQLALLDFLEEGGARLIAGTVEDLGQAVEAGRVSAELYYRLEVMPVRIPALADRPEDIPVLFRQYVAQAAEQSGLSAPEIGEDVVASLMARDWPGNARALMSAAMRFVLGLGEEASGDEALGLVERMAQVERSLLADALRRTGGQASAAAELLKLPRKTFYDKLAKYGMKAETFR</sequence>
<dbReference type="Proteomes" id="UP000617145">
    <property type="component" value="Unassembled WGS sequence"/>
</dbReference>
<dbReference type="PROSITE" id="PS50110">
    <property type="entry name" value="RESPONSE_REGULATORY"/>
    <property type="match status" value="1"/>
</dbReference>
<dbReference type="FunFam" id="3.40.50.2300:FF:000018">
    <property type="entry name" value="DNA-binding transcriptional regulator NtrC"/>
    <property type="match status" value="1"/>
</dbReference>
<evidence type="ECO:0000256" key="2">
    <source>
        <dbReference type="ARBA" id="ARBA00022741"/>
    </source>
</evidence>
<evidence type="ECO:0000313" key="10">
    <source>
        <dbReference type="EMBL" id="GGG75863.1"/>
    </source>
</evidence>
<dbReference type="SUPFAM" id="SSF52540">
    <property type="entry name" value="P-loop containing nucleoside triphosphate hydrolases"/>
    <property type="match status" value="1"/>
</dbReference>
<gene>
    <name evidence="10" type="primary">dctD</name>
    <name evidence="10" type="ORF">GCM10011415_25640</name>
</gene>
<dbReference type="SMART" id="SM00448">
    <property type="entry name" value="REC"/>
    <property type="match status" value="1"/>
</dbReference>
<dbReference type="GO" id="GO:0005524">
    <property type="term" value="F:ATP binding"/>
    <property type="evidence" value="ECO:0007669"/>
    <property type="project" value="UniProtKB-KW"/>
</dbReference>
<dbReference type="AlphaFoldDB" id="A0A8J2ZKY6"/>
<evidence type="ECO:0000256" key="3">
    <source>
        <dbReference type="ARBA" id="ARBA00022840"/>
    </source>
</evidence>
<protein>
    <submittedName>
        <fullName evidence="10">C4-dicarboxylate transport transcriptional regulatory protein DctD</fullName>
    </submittedName>
</protein>
<evidence type="ECO:0000313" key="11">
    <source>
        <dbReference type="Proteomes" id="UP000617145"/>
    </source>
</evidence>
<keyword evidence="1 7" id="KW-0597">Phosphoprotein</keyword>
<dbReference type="Pfam" id="PF14532">
    <property type="entry name" value="Sigma54_activ_2"/>
    <property type="match status" value="1"/>
</dbReference>
<dbReference type="Gene3D" id="1.10.8.60">
    <property type="match status" value="1"/>
</dbReference>
<dbReference type="Pfam" id="PF00072">
    <property type="entry name" value="Response_reg"/>
    <property type="match status" value="1"/>
</dbReference>
<dbReference type="InterPro" id="IPR002197">
    <property type="entry name" value="HTH_Fis"/>
</dbReference>
<dbReference type="Gene3D" id="1.10.10.60">
    <property type="entry name" value="Homeodomain-like"/>
    <property type="match status" value="1"/>
</dbReference>
<dbReference type="Pfam" id="PF02954">
    <property type="entry name" value="HTH_8"/>
    <property type="match status" value="1"/>
</dbReference>
<evidence type="ECO:0000256" key="4">
    <source>
        <dbReference type="ARBA" id="ARBA00023012"/>
    </source>
</evidence>
<keyword evidence="3" id="KW-0067">ATP-binding</keyword>
<keyword evidence="11" id="KW-1185">Reference proteome</keyword>
<dbReference type="PRINTS" id="PR01590">
    <property type="entry name" value="HTHFIS"/>
</dbReference>
<feature type="domain" description="Sigma-54 factor interaction" evidence="8">
    <location>
        <begin position="145"/>
        <end position="342"/>
    </location>
</feature>
<keyword evidence="6" id="KW-0804">Transcription</keyword>
<dbReference type="InterPro" id="IPR027417">
    <property type="entry name" value="P-loop_NTPase"/>
</dbReference>
<dbReference type="InterPro" id="IPR058031">
    <property type="entry name" value="AAA_lid_NorR"/>
</dbReference>
<evidence type="ECO:0000256" key="7">
    <source>
        <dbReference type="PROSITE-ProRule" id="PRU00169"/>
    </source>
</evidence>
<dbReference type="PANTHER" id="PTHR32071:SF57">
    <property type="entry name" value="C4-DICARBOXYLATE TRANSPORT TRANSCRIPTIONAL REGULATORY PROTEIN DCTD"/>
    <property type="match status" value="1"/>
</dbReference>
<dbReference type="InterPro" id="IPR001789">
    <property type="entry name" value="Sig_transdc_resp-reg_receiver"/>
</dbReference>
<dbReference type="CDD" id="cd17549">
    <property type="entry name" value="REC_DctD-like"/>
    <property type="match status" value="1"/>
</dbReference>
<dbReference type="GO" id="GO:0043565">
    <property type="term" value="F:sequence-specific DNA binding"/>
    <property type="evidence" value="ECO:0007669"/>
    <property type="project" value="InterPro"/>
</dbReference>
<dbReference type="RefSeq" id="WP_188790624.1">
    <property type="nucleotide sequence ID" value="NZ_BMJV01000005.1"/>
</dbReference>
<name>A0A8J2ZKY6_9RHOB</name>
<dbReference type="SUPFAM" id="SSF46689">
    <property type="entry name" value="Homeodomain-like"/>
    <property type="match status" value="1"/>
</dbReference>
<dbReference type="InterPro" id="IPR009057">
    <property type="entry name" value="Homeodomain-like_sf"/>
</dbReference>
<dbReference type="GO" id="GO:0000160">
    <property type="term" value="P:phosphorelay signal transduction system"/>
    <property type="evidence" value="ECO:0007669"/>
    <property type="project" value="UniProtKB-KW"/>
</dbReference>
<feature type="domain" description="Response regulatory" evidence="9">
    <location>
        <begin position="5"/>
        <end position="119"/>
    </location>
</feature>
<organism evidence="10 11">
    <name type="scientific">Salipiger pallidus</name>
    <dbReference type="NCBI Taxonomy" id="1775170"/>
    <lineage>
        <taxon>Bacteria</taxon>
        <taxon>Pseudomonadati</taxon>
        <taxon>Pseudomonadota</taxon>
        <taxon>Alphaproteobacteria</taxon>
        <taxon>Rhodobacterales</taxon>
        <taxon>Roseobacteraceae</taxon>
        <taxon>Salipiger</taxon>
    </lineage>
</organism>
<accession>A0A8J2ZKY6</accession>
<reference evidence="10" key="2">
    <citation type="submission" date="2020-09" db="EMBL/GenBank/DDBJ databases">
        <authorList>
            <person name="Sun Q."/>
            <person name="Zhou Y."/>
        </authorList>
    </citation>
    <scope>NUCLEOTIDE SEQUENCE</scope>
    <source>
        <strain evidence="10">CGMCC 1.15762</strain>
    </source>
</reference>
<evidence type="ECO:0000256" key="5">
    <source>
        <dbReference type="ARBA" id="ARBA00023015"/>
    </source>
</evidence>
<dbReference type="SUPFAM" id="SSF52172">
    <property type="entry name" value="CheY-like"/>
    <property type="match status" value="1"/>
</dbReference>
<evidence type="ECO:0000256" key="6">
    <source>
        <dbReference type="ARBA" id="ARBA00023163"/>
    </source>
</evidence>
<keyword evidence="4" id="KW-0902">Two-component regulatory system</keyword>